<accession>A0A932GQG5</accession>
<dbReference type="PANTHER" id="PTHR35092">
    <property type="entry name" value="CHLORINASE MJ1651"/>
    <property type="match status" value="1"/>
</dbReference>
<dbReference type="PIRSF" id="PIRSF006779">
    <property type="entry name" value="UCP006779"/>
    <property type="match status" value="1"/>
</dbReference>
<dbReference type="Gene3D" id="3.40.50.10790">
    <property type="entry name" value="S-adenosyl-l-methionine hydroxide adenosyltransferase, N-terminal"/>
    <property type="match status" value="1"/>
</dbReference>
<sequence>MDFKASGIMTLTSDFGLADPFVGTMKGVMLRINPALRFVDISHQIPPQDILEGSFCLQSAYAYFPSGTVHLAVVDPGVGSLRRPLIAVTRDYLFVGPDNGLFSFVFSDPTFQGAYGLTAEKYFLRPAGATFHGRDVFAPAAAWLSAGTPIEEMGQRIHDPMTLKFPEPRVVGTSEVQGEIIHVDRFGNLISNISQELYERLRSGWGNRPIRISILAQGIGRIVRYYGEGSEEEPFALFNSSGLVEIFWKGSNAAQKLGVKRGEKVHLYVV</sequence>
<dbReference type="InterPro" id="IPR023227">
    <property type="entry name" value="SAM_OH_AdoTrfase_C_sf"/>
</dbReference>
<dbReference type="Proteomes" id="UP000741360">
    <property type="component" value="Unassembled WGS sequence"/>
</dbReference>
<dbReference type="PANTHER" id="PTHR35092:SF1">
    <property type="entry name" value="CHLORINASE MJ1651"/>
    <property type="match status" value="1"/>
</dbReference>
<evidence type="ECO:0000256" key="2">
    <source>
        <dbReference type="ARBA" id="ARBA00024035"/>
    </source>
</evidence>
<evidence type="ECO:0000313" key="5">
    <source>
        <dbReference type="EMBL" id="MBI3015327.1"/>
    </source>
</evidence>
<feature type="domain" description="S-adenosyl-l-methionine hydroxide adenosyltransferase N-terminal" evidence="3">
    <location>
        <begin position="10"/>
        <end position="154"/>
    </location>
</feature>
<dbReference type="InterPro" id="IPR046470">
    <property type="entry name" value="SAM_HAT_C"/>
</dbReference>
<dbReference type="InterPro" id="IPR023228">
    <property type="entry name" value="SAM_OH_AdoTrfase_N_sf"/>
</dbReference>
<reference evidence="5" key="1">
    <citation type="submission" date="2020-07" db="EMBL/GenBank/DDBJ databases">
        <title>Huge and variable diversity of episymbiotic CPR bacteria and DPANN archaea in groundwater ecosystems.</title>
        <authorList>
            <person name="He C.Y."/>
            <person name="Keren R."/>
            <person name="Whittaker M."/>
            <person name="Farag I.F."/>
            <person name="Doudna J."/>
            <person name="Cate J.H.D."/>
            <person name="Banfield J.F."/>
        </authorList>
    </citation>
    <scope>NUCLEOTIDE SEQUENCE</scope>
    <source>
        <strain evidence="5">NC_groundwater_717_Ag_S-0.2um_59_8</strain>
    </source>
</reference>
<dbReference type="SUPFAM" id="SSF101852">
    <property type="entry name" value="Bacterial fluorinating enzyme, C-terminal domain"/>
    <property type="match status" value="1"/>
</dbReference>
<dbReference type="Gene3D" id="2.40.30.90">
    <property type="entry name" value="Bacterial fluorinating enzyme like"/>
    <property type="match status" value="1"/>
</dbReference>
<comment type="caution">
    <text evidence="5">The sequence shown here is derived from an EMBL/GenBank/DDBJ whole genome shotgun (WGS) entry which is preliminary data.</text>
</comment>
<name>A0A932GQG5_UNCTE</name>
<dbReference type="InterPro" id="IPR046469">
    <property type="entry name" value="SAM_HAT_N"/>
</dbReference>
<proteinExistence type="inferred from homology"/>
<keyword evidence="1" id="KW-0949">S-adenosyl-L-methionine</keyword>
<organism evidence="5 6">
    <name type="scientific">Tectimicrobiota bacterium</name>
    <dbReference type="NCBI Taxonomy" id="2528274"/>
    <lineage>
        <taxon>Bacteria</taxon>
        <taxon>Pseudomonadati</taxon>
        <taxon>Nitrospinota/Tectimicrobiota group</taxon>
        <taxon>Candidatus Tectimicrobiota</taxon>
    </lineage>
</organism>
<dbReference type="EMBL" id="JACPSX010000185">
    <property type="protein sequence ID" value="MBI3015327.1"/>
    <property type="molecule type" value="Genomic_DNA"/>
</dbReference>
<evidence type="ECO:0000259" key="3">
    <source>
        <dbReference type="Pfam" id="PF01887"/>
    </source>
</evidence>
<comment type="similarity">
    <text evidence="2">Belongs to the SAM hydrolase / SAM-dependent halogenase family.</text>
</comment>
<gene>
    <name evidence="5" type="ORF">HYY65_09775</name>
</gene>
<evidence type="ECO:0000313" key="6">
    <source>
        <dbReference type="Proteomes" id="UP000741360"/>
    </source>
</evidence>
<protein>
    <submittedName>
        <fullName evidence="5">SAM-dependent chlorinase/fluorinase</fullName>
    </submittedName>
</protein>
<feature type="domain" description="S-adenosyl-l-methionine hydroxide adenosyltransferase C-terminal" evidence="4">
    <location>
        <begin position="178"/>
        <end position="265"/>
    </location>
</feature>
<dbReference type="AlphaFoldDB" id="A0A932GQG5"/>
<dbReference type="Pfam" id="PF20257">
    <property type="entry name" value="SAM_HAT_C"/>
    <property type="match status" value="1"/>
</dbReference>
<evidence type="ECO:0000259" key="4">
    <source>
        <dbReference type="Pfam" id="PF20257"/>
    </source>
</evidence>
<dbReference type="SUPFAM" id="SSF102522">
    <property type="entry name" value="Bacterial fluorinating enzyme, N-terminal domain"/>
    <property type="match status" value="1"/>
</dbReference>
<dbReference type="InterPro" id="IPR002747">
    <property type="entry name" value="SAM_OH_AdoTrfase"/>
</dbReference>
<evidence type="ECO:0000256" key="1">
    <source>
        <dbReference type="ARBA" id="ARBA00022691"/>
    </source>
</evidence>
<dbReference type="Pfam" id="PF01887">
    <property type="entry name" value="SAM_HAT_N"/>
    <property type="match status" value="1"/>
</dbReference>